<dbReference type="InParanoid" id="E4XD05"/>
<dbReference type="AlphaFoldDB" id="E4XD05"/>
<proteinExistence type="predicted"/>
<sequence>VFNPSKAVEMEPSALTVSKNATARRAGAILKQAFAMKETVHLDGQDQIVSDLVMMASMDNSALRSVDFAKEGNLAIRLLVNVMLARLVISADFVRTSVSLIRGECTVLTNVTVMKMYSATSQQAIVWESARQVGRVQAVTAPVRLEVMEMIAKNFVDSVKMMRAKRRNLVKAECAATIAKQCVARALRERVKQLTALAMAPACRYGVANSARLDGCAKQMSLRVSTIQLAIRLQERKYENAFAYFPGKANSAIEEDANCNLAKISEDARI</sequence>
<accession>E4XD05</accession>
<dbReference type="EMBL" id="FN653038">
    <property type="protein sequence ID" value="CBY24039.1"/>
    <property type="molecule type" value="Genomic_DNA"/>
</dbReference>
<keyword evidence="2" id="KW-1185">Reference proteome</keyword>
<evidence type="ECO:0000313" key="1">
    <source>
        <dbReference type="EMBL" id="CBY24039.1"/>
    </source>
</evidence>
<protein>
    <submittedName>
        <fullName evidence="1">Uncharacterized protein</fullName>
    </submittedName>
</protein>
<gene>
    <name evidence="1" type="ORF">GSOID_T00008039001</name>
</gene>
<feature type="non-terminal residue" evidence="1">
    <location>
        <position position="1"/>
    </location>
</feature>
<evidence type="ECO:0000313" key="2">
    <source>
        <dbReference type="Proteomes" id="UP000001307"/>
    </source>
</evidence>
<name>E4XD05_OIKDI</name>
<dbReference type="Proteomes" id="UP000001307">
    <property type="component" value="Unassembled WGS sequence"/>
</dbReference>
<reference evidence="1" key="1">
    <citation type="journal article" date="2010" name="Science">
        <title>Plasticity of animal genome architecture unmasked by rapid evolution of a pelagic tunicate.</title>
        <authorList>
            <person name="Denoeud F."/>
            <person name="Henriet S."/>
            <person name="Mungpakdee S."/>
            <person name="Aury J.M."/>
            <person name="Da Silva C."/>
            <person name="Brinkmann H."/>
            <person name="Mikhaleva J."/>
            <person name="Olsen L.C."/>
            <person name="Jubin C."/>
            <person name="Canestro C."/>
            <person name="Bouquet J.M."/>
            <person name="Danks G."/>
            <person name="Poulain J."/>
            <person name="Campsteijn C."/>
            <person name="Adamski M."/>
            <person name="Cross I."/>
            <person name="Yadetie F."/>
            <person name="Muffato M."/>
            <person name="Louis A."/>
            <person name="Butcher S."/>
            <person name="Tsagkogeorga G."/>
            <person name="Konrad A."/>
            <person name="Singh S."/>
            <person name="Jensen M.F."/>
            <person name="Cong E.H."/>
            <person name="Eikeseth-Otteraa H."/>
            <person name="Noel B."/>
            <person name="Anthouard V."/>
            <person name="Porcel B.M."/>
            <person name="Kachouri-Lafond R."/>
            <person name="Nishino A."/>
            <person name="Ugolini M."/>
            <person name="Chourrout P."/>
            <person name="Nishida H."/>
            <person name="Aasland R."/>
            <person name="Huzurbazar S."/>
            <person name="Westhof E."/>
            <person name="Delsuc F."/>
            <person name="Lehrach H."/>
            <person name="Reinhardt R."/>
            <person name="Weissenbach J."/>
            <person name="Roy S.W."/>
            <person name="Artiguenave F."/>
            <person name="Postlethwait J.H."/>
            <person name="Manak J.R."/>
            <person name="Thompson E.M."/>
            <person name="Jaillon O."/>
            <person name="Du Pasquier L."/>
            <person name="Boudinot P."/>
            <person name="Liberles D.A."/>
            <person name="Volff J.N."/>
            <person name="Philippe H."/>
            <person name="Lenhard B."/>
            <person name="Roest Crollius H."/>
            <person name="Wincker P."/>
            <person name="Chourrout D."/>
        </authorList>
    </citation>
    <scope>NUCLEOTIDE SEQUENCE [LARGE SCALE GENOMIC DNA]</scope>
</reference>
<organism evidence="1">
    <name type="scientific">Oikopleura dioica</name>
    <name type="common">Tunicate</name>
    <dbReference type="NCBI Taxonomy" id="34765"/>
    <lineage>
        <taxon>Eukaryota</taxon>
        <taxon>Metazoa</taxon>
        <taxon>Chordata</taxon>
        <taxon>Tunicata</taxon>
        <taxon>Appendicularia</taxon>
        <taxon>Copelata</taxon>
        <taxon>Oikopleuridae</taxon>
        <taxon>Oikopleura</taxon>
    </lineage>
</organism>